<dbReference type="InterPro" id="IPR050261">
    <property type="entry name" value="FrsA_esterase"/>
</dbReference>
<dbReference type="AlphaFoldDB" id="A0A382DP74"/>
<keyword evidence="1" id="KW-0378">Hydrolase</keyword>
<organism evidence="3">
    <name type="scientific">marine metagenome</name>
    <dbReference type="NCBI Taxonomy" id="408172"/>
    <lineage>
        <taxon>unclassified sequences</taxon>
        <taxon>metagenomes</taxon>
        <taxon>ecological metagenomes</taxon>
    </lineage>
</organism>
<dbReference type="SUPFAM" id="SSF53474">
    <property type="entry name" value="alpha/beta-Hydrolases"/>
    <property type="match status" value="1"/>
</dbReference>
<feature type="non-terminal residue" evidence="3">
    <location>
        <position position="256"/>
    </location>
</feature>
<dbReference type="Gene3D" id="3.40.50.1820">
    <property type="entry name" value="alpha/beta hydrolase"/>
    <property type="match status" value="1"/>
</dbReference>
<dbReference type="EMBL" id="UINC01040073">
    <property type="protein sequence ID" value="SVB39433.1"/>
    <property type="molecule type" value="Genomic_DNA"/>
</dbReference>
<dbReference type="InterPro" id="IPR002925">
    <property type="entry name" value="Dienelactn_hydro"/>
</dbReference>
<evidence type="ECO:0000256" key="1">
    <source>
        <dbReference type="ARBA" id="ARBA00022801"/>
    </source>
</evidence>
<protein>
    <recommendedName>
        <fullName evidence="2">Dienelactone hydrolase domain-containing protein</fullName>
    </recommendedName>
</protein>
<evidence type="ECO:0000313" key="3">
    <source>
        <dbReference type="EMBL" id="SVB39433.1"/>
    </source>
</evidence>
<evidence type="ECO:0000259" key="2">
    <source>
        <dbReference type="Pfam" id="PF01738"/>
    </source>
</evidence>
<proteinExistence type="predicted"/>
<dbReference type="PANTHER" id="PTHR22946">
    <property type="entry name" value="DIENELACTONE HYDROLASE DOMAIN-CONTAINING PROTEIN-RELATED"/>
    <property type="match status" value="1"/>
</dbReference>
<dbReference type="Pfam" id="PF01738">
    <property type="entry name" value="DLH"/>
    <property type="match status" value="1"/>
</dbReference>
<dbReference type="PANTHER" id="PTHR22946:SF9">
    <property type="entry name" value="POLYKETIDE TRANSFERASE AF380"/>
    <property type="match status" value="1"/>
</dbReference>
<name>A0A382DP74_9ZZZZ</name>
<feature type="domain" description="Dienelactone hydrolase" evidence="2">
    <location>
        <begin position="80"/>
        <end position="255"/>
    </location>
</feature>
<accession>A0A382DP74</accession>
<dbReference type="InterPro" id="IPR029058">
    <property type="entry name" value="AB_hydrolase_fold"/>
</dbReference>
<reference evidence="3" key="1">
    <citation type="submission" date="2018-05" db="EMBL/GenBank/DDBJ databases">
        <authorList>
            <person name="Lanie J.A."/>
            <person name="Ng W.-L."/>
            <person name="Kazmierczak K.M."/>
            <person name="Andrzejewski T.M."/>
            <person name="Davidsen T.M."/>
            <person name="Wayne K.J."/>
            <person name="Tettelin H."/>
            <person name="Glass J.I."/>
            <person name="Rusch D."/>
            <person name="Podicherti R."/>
            <person name="Tsui H.-C.T."/>
            <person name="Winkler M.E."/>
        </authorList>
    </citation>
    <scope>NUCLEOTIDE SEQUENCE</scope>
</reference>
<dbReference type="GO" id="GO:0016788">
    <property type="term" value="F:hydrolase activity, acting on ester bonds"/>
    <property type="evidence" value="ECO:0007669"/>
    <property type="project" value="UniProtKB-ARBA"/>
</dbReference>
<gene>
    <name evidence="3" type="ORF">METZ01_LOCUS192287</name>
</gene>
<sequence>MKIRIFVLALVLLFISNLEISTIVSAQEKKGPPKAKEWKGEGTKIEFPSMPTMTMKNFLNGVVPERTETIWGTLKFPANASDKNVPVVVIMHGSGGIGIWEENWMNVFNSMGLATFMVDSNWARRNCKKEFKKTMTRWCEDVHRGMNRIIDGYGALEVISKHPRIDPKRIGCLGISLGARGCLYLNVKRFQKMWGTPGLDYAASVPMYPPCNVKFNEDDDITDTPIRIHVGELDTYLPFDSCVDYVERLRAKGKDV</sequence>